<dbReference type="Gene3D" id="2.20.25.420">
    <property type="entry name" value="ZPR1, zinc finger domain"/>
    <property type="match status" value="2"/>
</dbReference>
<evidence type="ECO:0000259" key="7">
    <source>
        <dbReference type="SMART" id="SM00709"/>
    </source>
</evidence>
<dbReference type="FunFam" id="2.20.25.420:FF:000003">
    <property type="entry name" value="zinc finger protein ZPR1"/>
    <property type="match status" value="1"/>
</dbReference>
<dbReference type="AlphaFoldDB" id="A0A0K2UHX9"/>
<feature type="non-terminal residue" evidence="8">
    <location>
        <position position="1"/>
    </location>
</feature>
<keyword evidence="5" id="KW-0862">Zinc</keyword>
<dbReference type="EMBL" id="HACA01020334">
    <property type="protein sequence ID" value="CDW37695.1"/>
    <property type="molecule type" value="Transcribed_RNA"/>
</dbReference>
<evidence type="ECO:0000313" key="8">
    <source>
        <dbReference type="EMBL" id="CDW37695.1"/>
    </source>
</evidence>
<name>A0A0K2UHX9_LEPSM</name>
<dbReference type="InterPro" id="IPR040141">
    <property type="entry name" value="ZPR1"/>
</dbReference>
<dbReference type="FunFam" id="2.60.120.1040:FF:000001">
    <property type="entry name" value="Zinc finger protein ZPR1"/>
    <property type="match status" value="1"/>
</dbReference>
<dbReference type="Pfam" id="PF22794">
    <property type="entry name" value="jr-ZPR1"/>
    <property type="match status" value="2"/>
</dbReference>
<evidence type="ECO:0000256" key="2">
    <source>
        <dbReference type="ARBA" id="ARBA00022723"/>
    </source>
</evidence>
<keyword evidence="4" id="KW-0863">Zinc-finger</keyword>
<dbReference type="GO" id="GO:0008270">
    <property type="term" value="F:zinc ion binding"/>
    <property type="evidence" value="ECO:0007669"/>
    <property type="project" value="UniProtKB-KW"/>
</dbReference>
<dbReference type="PANTHER" id="PTHR10876:SF0">
    <property type="entry name" value="ZINC FINGER PROTEIN ZPR1"/>
    <property type="match status" value="1"/>
</dbReference>
<dbReference type="NCBIfam" id="TIGR00310">
    <property type="entry name" value="ZPR1_znf"/>
    <property type="match status" value="2"/>
</dbReference>
<evidence type="ECO:0000256" key="3">
    <source>
        <dbReference type="ARBA" id="ARBA00022737"/>
    </source>
</evidence>
<dbReference type="Gene3D" id="2.60.120.1040">
    <property type="entry name" value="ZPR1, A/B domain"/>
    <property type="match status" value="2"/>
</dbReference>
<accession>A0A0K2UHX9</accession>
<evidence type="ECO:0000256" key="1">
    <source>
        <dbReference type="ARBA" id="ARBA00008354"/>
    </source>
</evidence>
<gene>
    <name evidence="8" type="primary">zpr1</name>
</gene>
<comment type="similarity">
    <text evidence="1">Belongs to the ZPR1 family.</text>
</comment>
<evidence type="ECO:0000256" key="5">
    <source>
        <dbReference type="ARBA" id="ARBA00022833"/>
    </source>
</evidence>
<keyword evidence="2" id="KW-0479">Metal-binding</keyword>
<dbReference type="PANTHER" id="PTHR10876">
    <property type="entry name" value="ZINC FINGER PROTEIN ZPR1"/>
    <property type="match status" value="1"/>
</dbReference>
<dbReference type="InterPro" id="IPR056180">
    <property type="entry name" value="ZPR1_jr_dom"/>
</dbReference>
<dbReference type="InterPro" id="IPR042451">
    <property type="entry name" value="ZPR1_A/B_dom"/>
</dbReference>
<protein>
    <recommendedName>
        <fullName evidence="6">Zinc finger protein ZPR1</fullName>
    </recommendedName>
</protein>
<dbReference type="FunFam" id="2.20.25.420:FF:000001">
    <property type="entry name" value="Zinc finger protein ZPR1"/>
    <property type="match status" value="1"/>
</dbReference>
<dbReference type="OrthoDB" id="308464at2759"/>
<sequence length="498" mass="55651">MPTAQKSSLVAADQIHIVINITCSVYNIFYSRSMDSEKPNTMIFRDINGELEEGPTEIESMCPSCHENGLTKLLLTRIPHYGDVVIVSFSCDSCGESNNEIRPGGKFAEDVGISFHLKVSSVSDLSRTVIKSDWASVQIPSIELEIPSQSQKGEITTIEGILNRTEEGLISEQPAREIMDPDGAKQIKDFVDKIHNLLKVAEPWEIIIRDISGQSFIENKNAPQTDPLLSKVHFKRSKSEDEKLGIFPLQDEETTDPDEDLKNEVLCFPSNCPNCNSPVETNMKMTDIPHFKEVVIMAMVCDYCGHKTNEVKSGGGIEAKATKITLNVKESYDNCRDILKSETCSISIPELEFEMTGYSLGGKFTTLEGLLNNIKDQIENNPLSSGVLHGDSSQKDTQKKLSKFKERLDDFIAGNTPYTFIMDDPAGNSYIQNLYAPEDDPQLHIVHYERTNDQNEDLGLNDMKVENYEEHPTATSVTTKLLSLNEDEEPNEIVAKQQ</sequence>
<evidence type="ECO:0000256" key="6">
    <source>
        <dbReference type="ARBA" id="ARBA00074960"/>
    </source>
</evidence>
<feature type="domain" description="Zinc finger ZPR1-type" evidence="7">
    <location>
        <begin position="60"/>
        <end position="219"/>
    </location>
</feature>
<evidence type="ECO:0000256" key="4">
    <source>
        <dbReference type="ARBA" id="ARBA00022771"/>
    </source>
</evidence>
<dbReference type="InterPro" id="IPR042452">
    <property type="entry name" value="ZPR1_Znf1/2"/>
</dbReference>
<dbReference type="GO" id="GO:0005634">
    <property type="term" value="C:nucleus"/>
    <property type="evidence" value="ECO:0007669"/>
    <property type="project" value="TreeGrafter"/>
</dbReference>
<reference evidence="8" key="1">
    <citation type="submission" date="2014-05" db="EMBL/GenBank/DDBJ databases">
        <authorList>
            <person name="Chronopoulou M."/>
        </authorList>
    </citation>
    <scope>NUCLEOTIDE SEQUENCE</scope>
    <source>
        <tissue evidence="8">Whole organism</tissue>
    </source>
</reference>
<organism evidence="8">
    <name type="scientific">Lepeophtheirus salmonis</name>
    <name type="common">Salmon louse</name>
    <name type="synonym">Caligus salmonis</name>
    <dbReference type="NCBI Taxonomy" id="72036"/>
    <lineage>
        <taxon>Eukaryota</taxon>
        <taxon>Metazoa</taxon>
        <taxon>Ecdysozoa</taxon>
        <taxon>Arthropoda</taxon>
        <taxon>Crustacea</taxon>
        <taxon>Multicrustacea</taxon>
        <taxon>Hexanauplia</taxon>
        <taxon>Copepoda</taxon>
        <taxon>Siphonostomatoida</taxon>
        <taxon>Caligidae</taxon>
        <taxon>Lepeophtheirus</taxon>
    </lineage>
</organism>
<dbReference type="SMART" id="SM00709">
    <property type="entry name" value="Zpr1"/>
    <property type="match status" value="2"/>
</dbReference>
<dbReference type="InterPro" id="IPR004457">
    <property type="entry name" value="Znf_ZPR1"/>
</dbReference>
<feature type="domain" description="Zinc finger ZPR1-type" evidence="7">
    <location>
        <begin position="270"/>
        <end position="433"/>
    </location>
</feature>
<proteinExistence type="inferred from homology"/>
<dbReference type="GO" id="GO:0048731">
    <property type="term" value="P:system development"/>
    <property type="evidence" value="ECO:0007669"/>
    <property type="project" value="UniProtKB-ARBA"/>
</dbReference>
<dbReference type="Pfam" id="PF03367">
    <property type="entry name" value="Zn_ribbon_ZPR1"/>
    <property type="match status" value="2"/>
</dbReference>
<keyword evidence="3" id="KW-0677">Repeat</keyword>